<gene>
    <name evidence="3" type="ORF">BJX63DRAFT_439375</name>
</gene>
<dbReference type="InterPro" id="IPR050491">
    <property type="entry name" value="AmpC-like"/>
</dbReference>
<feature type="domain" description="Beta-lactamase-related" evidence="2">
    <location>
        <begin position="16"/>
        <end position="401"/>
    </location>
</feature>
<evidence type="ECO:0000259" key="2">
    <source>
        <dbReference type="Pfam" id="PF00144"/>
    </source>
</evidence>
<dbReference type="PANTHER" id="PTHR46825">
    <property type="entry name" value="D-ALANYL-D-ALANINE-CARBOXYPEPTIDASE/ENDOPEPTIDASE AMPH"/>
    <property type="match status" value="1"/>
</dbReference>
<name>A0ABR4GZG9_9EURO</name>
<dbReference type="EMBL" id="JBFXLT010000111">
    <property type="protein sequence ID" value="KAL2808470.1"/>
    <property type="molecule type" value="Genomic_DNA"/>
</dbReference>
<accession>A0ABR4GZG9</accession>
<dbReference type="InterPro" id="IPR012338">
    <property type="entry name" value="Beta-lactam/transpept-like"/>
</dbReference>
<evidence type="ECO:0000256" key="1">
    <source>
        <dbReference type="ARBA" id="ARBA00038215"/>
    </source>
</evidence>
<dbReference type="SUPFAM" id="SSF56601">
    <property type="entry name" value="beta-lactamase/transpeptidase-like"/>
    <property type="match status" value="1"/>
</dbReference>
<dbReference type="PANTHER" id="PTHR46825:SF14">
    <property type="entry name" value="BETA-LACTAMASE-RELATED DOMAIN-CONTAINING PROTEIN"/>
    <property type="match status" value="1"/>
</dbReference>
<dbReference type="Pfam" id="PF00144">
    <property type="entry name" value="Beta-lactamase"/>
    <property type="match status" value="1"/>
</dbReference>
<dbReference type="Gene3D" id="3.40.710.10">
    <property type="entry name" value="DD-peptidase/beta-lactamase superfamily"/>
    <property type="match status" value="1"/>
</dbReference>
<organism evidence="3 4">
    <name type="scientific">Aspergillus granulosus</name>
    <dbReference type="NCBI Taxonomy" id="176169"/>
    <lineage>
        <taxon>Eukaryota</taxon>
        <taxon>Fungi</taxon>
        <taxon>Dikarya</taxon>
        <taxon>Ascomycota</taxon>
        <taxon>Pezizomycotina</taxon>
        <taxon>Eurotiomycetes</taxon>
        <taxon>Eurotiomycetidae</taxon>
        <taxon>Eurotiales</taxon>
        <taxon>Aspergillaceae</taxon>
        <taxon>Aspergillus</taxon>
        <taxon>Aspergillus subgen. Nidulantes</taxon>
    </lineage>
</organism>
<reference evidence="3 4" key="1">
    <citation type="submission" date="2024-07" db="EMBL/GenBank/DDBJ databases">
        <title>Section-level genome sequencing and comparative genomics of Aspergillus sections Usti and Cavernicolus.</title>
        <authorList>
            <consortium name="Lawrence Berkeley National Laboratory"/>
            <person name="Nybo J.L."/>
            <person name="Vesth T.C."/>
            <person name="Theobald S."/>
            <person name="Frisvad J.C."/>
            <person name="Larsen T.O."/>
            <person name="Kjaerboelling I."/>
            <person name="Rothschild-Mancinelli K."/>
            <person name="Lyhne E.K."/>
            <person name="Kogle M.E."/>
            <person name="Barry K."/>
            <person name="Clum A."/>
            <person name="Na H."/>
            <person name="Ledsgaard L."/>
            <person name="Lin J."/>
            <person name="Lipzen A."/>
            <person name="Kuo A."/>
            <person name="Riley R."/>
            <person name="Mondo S."/>
            <person name="Labutti K."/>
            <person name="Haridas S."/>
            <person name="Pangalinan J."/>
            <person name="Salamov A.A."/>
            <person name="Simmons B.A."/>
            <person name="Magnuson J.K."/>
            <person name="Chen J."/>
            <person name="Drula E."/>
            <person name="Henrissat B."/>
            <person name="Wiebenga A."/>
            <person name="Lubbers R.J."/>
            <person name="Gomes A.C."/>
            <person name="Makela M.R."/>
            <person name="Stajich J."/>
            <person name="Grigoriev I.V."/>
            <person name="Mortensen U.H."/>
            <person name="De Vries R.P."/>
            <person name="Baker S.E."/>
            <person name="Andersen M.R."/>
        </authorList>
    </citation>
    <scope>NUCLEOTIDE SEQUENCE [LARGE SCALE GENOMIC DNA]</scope>
    <source>
        <strain evidence="3 4">CBS 588.65</strain>
    </source>
</reference>
<dbReference type="Proteomes" id="UP001610334">
    <property type="component" value="Unassembled WGS sequence"/>
</dbReference>
<evidence type="ECO:0000313" key="4">
    <source>
        <dbReference type="Proteomes" id="UP001610334"/>
    </source>
</evidence>
<keyword evidence="4" id="KW-1185">Reference proteome</keyword>
<comment type="similarity">
    <text evidence="1">Belongs to the peptidase S12 family.</text>
</comment>
<sequence length="556" mass="62887">MNPALRKRLEDCLPQIRQYQEICKAPSITFGVVSNGQVIFKQSLGHRDAGEMHAANSDTMYMIGSCAKMFTSAAVGILVDEGKLHWTDPIQKHIPEFDPEGDPRVGKEADIIDCLRHSTGLSPPTMLVLGPTGTIISNEDDLVPLLNIMPTSDEQGQKFNREWSYNNFLVGLVALVVQRVSGKRFADFVRERILDPLKMDRTAVKQSDMKNDDNIADSCVKLTNGRFFAVDEKAWPCEDYTPLLAATGMRSTLDDMLTWCIAVLDAELAENNHEYQLKVPNNPLRQMSRARRGYWTRPSDDPDLSQDTTYGMGWFCSRLPSSMLGSFSGNTCTRQKEHGMLHLKHILGKDAEPFQMIGHTGGMRGSIVSVFTFPATQSAVVTMTNSRDFGDLSDWTAQLLIQALFDLKPVVNLTSCVMKEAELAGNHYWRKIEQPWEENRRAQSPKRDPLLYAGEYLGFRGLFTLSIFVRSSDSREPKLAVIFNNDEASECPLIFYKTDTYSFLQSGKDNEKIQHIFAVDYKQTLLEFQFDGEDSIVGLWWLWDSNAERAWLEKVT</sequence>
<evidence type="ECO:0000313" key="3">
    <source>
        <dbReference type="EMBL" id="KAL2808470.1"/>
    </source>
</evidence>
<protein>
    <submittedName>
        <fullName evidence="3">Beta-lactamase/transpeptidase-like protein</fullName>
    </submittedName>
</protein>
<proteinExistence type="inferred from homology"/>
<dbReference type="InterPro" id="IPR001466">
    <property type="entry name" value="Beta-lactam-related"/>
</dbReference>
<comment type="caution">
    <text evidence="3">The sequence shown here is derived from an EMBL/GenBank/DDBJ whole genome shotgun (WGS) entry which is preliminary data.</text>
</comment>